<keyword evidence="1" id="KW-1133">Transmembrane helix</keyword>
<dbReference type="InterPro" id="IPR021741">
    <property type="entry name" value="DUF3311"/>
</dbReference>
<dbReference type="Proteomes" id="UP000583127">
    <property type="component" value="Unassembled WGS sequence"/>
</dbReference>
<accession>A0A7Y0A2U1</accession>
<keyword evidence="1" id="KW-0812">Transmembrane</keyword>
<keyword evidence="3" id="KW-1185">Reference proteome</keyword>
<evidence type="ECO:0000313" key="2">
    <source>
        <dbReference type="EMBL" id="NML35520.1"/>
    </source>
</evidence>
<reference evidence="2 3" key="1">
    <citation type="submission" date="2020-04" db="EMBL/GenBank/DDBJ databases">
        <title>Paraburkholderia sp. G-4-1-8 isolated from soil.</title>
        <authorList>
            <person name="Dahal R.H."/>
        </authorList>
    </citation>
    <scope>NUCLEOTIDE SEQUENCE [LARGE SCALE GENOMIC DNA]</scope>
    <source>
        <strain evidence="2 3">G-4-1-8</strain>
    </source>
</reference>
<gene>
    <name evidence="2" type="ORF">HHL14_32515</name>
</gene>
<comment type="caution">
    <text evidence="2">The sequence shown here is derived from an EMBL/GenBank/DDBJ whole genome shotgun (WGS) entry which is preliminary data.</text>
</comment>
<evidence type="ECO:0000256" key="1">
    <source>
        <dbReference type="SAM" id="Phobius"/>
    </source>
</evidence>
<feature type="transmembrane region" description="Helical" evidence="1">
    <location>
        <begin position="12"/>
        <end position="30"/>
    </location>
</feature>
<organism evidence="2 3">
    <name type="scientific">Paraburkholderia antibiotica</name>
    <dbReference type="NCBI Taxonomy" id="2728839"/>
    <lineage>
        <taxon>Bacteria</taxon>
        <taxon>Pseudomonadati</taxon>
        <taxon>Pseudomonadota</taxon>
        <taxon>Betaproteobacteria</taxon>
        <taxon>Burkholderiales</taxon>
        <taxon>Burkholderiaceae</taxon>
        <taxon>Paraburkholderia</taxon>
    </lineage>
</organism>
<evidence type="ECO:0000313" key="3">
    <source>
        <dbReference type="Proteomes" id="UP000583127"/>
    </source>
</evidence>
<name>A0A7Y0A2U1_9BURK</name>
<protein>
    <submittedName>
        <fullName evidence="2">DUF3311 domain-containing protein</fullName>
    </submittedName>
</protein>
<dbReference type="EMBL" id="JABBFZ010000048">
    <property type="protein sequence ID" value="NML35520.1"/>
    <property type="molecule type" value="Genomic_DNA"/>
</dbReference>
<proteinExistence type="predicted"/>
<dbReference type="Pfam" id="PF11755">
    <property type="entry name" value="DUF3311"/>
    <property type="match status" value="1"/>
</dbReference>
<dbReference type="AlphaFoldDB" id="A0A7Y0A2U1"/>
<sequence>MQIAAVPARRTYRWLLAIPFVWQAALAPAINDVAWTPFGLPFPMVWQMVGVVLSSVVIALVFRLDRAQGIEDEEAAFIAATSAVQATEGTQ</sequence>
<feature type="transmembrane region" description="Helical" evidence="1">
    <location>
        <begin position="42"/>
        <end position="62"/>
    </location>
</feature>
<keyword evidence="1" id="KW-0472">Membrane</keyword>